<dbReference type="InterPro" id="IPR017871">
    <property type="entry name" value="ABC_transporter-like_CS"/>
</dbReference>
<dbReference type="GO" id="GO:0016887">
    <property type="term" value="F:ATP hydrolysis activity"/>
    <property type="evidence" value="ECO:0007669"/>
    <property type="project" value="InterPro"/>
</dbReference>
<keyword evidence="5" id="KW-1185">Reference proteome</keyword>
<dbReference type="RefSeq" id="WP_119111998.1">
    <property type="nucleotide sequence ID" value="NZ_CBCSEO010000006.1"/>
</dbReference>
<sequence>MEEVIVSIRGAEKTYGKQIVLKDISLDIKRGEIFGLLGPSGAGKTTLVKLLVGLDTPTSGETYLFGQRMPCLKLAGRIGYMAQSDALYTELSSRENLEFFASLYGLKGGQRRRRIEEVAELVGLSSSMDKIVAQFSGGMKRRLSLAAALLHEPELLILDEPTVGIDPVLRQQIWSAFYQLQQQGTSLIVTTHVMDEAEKCSRLALLRDGSMIAAGTPEELKRETASNTMEEAFLYYGGARP</sequence>
<name>A0A398BDC1_9BACI</name>
<dbReference type="Proteomes" id="UP000265816">
    <property type="component" value="Unassembled WGS sequence"/>
</dbReference>
<gene>
    <name evidence="4" type="ORF">D1970_06065</name>
</gene>
<dbReference type="InterPro" id="IPR027417">
    <property type="entry name" value="P-loop_NTPase"/>
</dbReference>
<evidence type="ECO:0000313" key="5">
    <source>
        <dbReference type="Proteomes" id="UP000265816"/>
    </source>
</evidence>
<dbReference type="OrthoDB" id="9804819at2"/>
<dbReference type="EMBL" id="QWVT01000011">
    <property type="protein sequence ID" value="RID86818.1"/>
    <property type="molecule type" value="Genomic_DNA"/>
</dbReference>
<dbReference type="PANTHER" id="PTHR43038:SF3">
    <property type="entry name" value="ABC TRANSPORTER G FAMILY MEMBER 20 ISOFORM X1"/>
    <property type="match status" value="1"/>
</dbReference>
<organism evidence="4 5">
    <name type="scientific">Mesobacillus zeae</name>
    <dbReference type="NCBI Taxonomy" id="1917180"/>
    <lineage>
        <taxon>Bacteria</taxon>
        <taxon>Bacillati</taxon>
        <taxon>Bacillota</taxon>
        <taxon>Bacilli</taxon>
        <taxon>Bacillales</taxon>
        <taxon>Bacillaceae</taxon>
        <taxon>Mesobacillus</taxon>
    </lineage>
</organism>
<comment type="caution">
    <text evidence="4">The sequence shown here is derived from an EMBL/GenBank/DDBJ whole genome shotgun (WGS) entry which is preliminary data.</text>
</comment>
<reference evidence="4 5" key="1">
    <citation type="submission" date="2018-08" db="EMBL/GenBank/DDBJ databases">
        <title>Bacillus jemisoniae sp. nov., Bacillus chryseoplanitiae sp. nov., Bacillus resnikiae sp. nov., and Bacillus frankliniae sp. nov., isolated from Viking spacecraft and associated surfaces.</title>
        <authorList>
            <person name="Seuylemezian A."/>
            <person name="Vaishampayan P."/>
        </authorList>
    </citation>
    <scope>NUCLEOTIDE SEQUENCE [LARGE SCALE GENOMIC DNA]</scope>
    <source>
        <strain evidence="4 5">JJ-247</strain>
    </source>
</reference>
<accession>A0A398BDC1</accession>
<dbReference type="SMART" id="SM00382">
    <property type="entry name" value="AAA"/>
    <property type="match status" value="1"/>
</dbReference>
<keyword evidence="2 4" id="KW-0067">ATP-binding</keyword>
<evidence type="ECO:0000256" key="2">
    <source>
        <dbReference type="ARBA" id="ARBA00022840"/>
    </source>
</evidence>
<dbReference type="AlphaFoldDB" id="A0A398BDC1"/>
<evidence type="ECO:0000313" key="4">
    <source>
        <dbReference type="EMBL" id="RID86818.1"/>
    </source>
</evidence>
<dbReference type="InterPro" id="IPR003593">
    <property type="entry name" value="AAA+_ATPase"/>
</dbReference>
<protein>
    <submittedName>
        <fullName evidence="4">ABC transporter ATP-binding protein</fullName>
    </submittedName>
</protein>
<keyword evidence="1" id="KW-0547">Nucleotide-binding</keyword>
<dbReference type="Pfam" id="PF00005">
    <property type="entry name" value="ABC_tran"/>
    <property type="match status" value="1"/>
</dbReference>
<dbReference type="GO" id="GO:0005524">
    <property type="term" value="F:ATP binding"/>
    <property type="evidence" value="ECO:0007669"/>
    <property type="project" value="UniProtKB-KW"/>
</dbReference>
<dbReference type="PROSITE" id="PS50893">
    <property type="entry name" value="ABC_TRANSPORTER_2"/>
    <property type="match status" value="1"/>
</dbReference>
<evidence type="ECO:0000256" key="1">
    <source>
        <dbReference type="ARBA" id="ARBA00022741"/>
    </source>
</evidence>
<dbReference type="PROSITE" id="PS00211">
    <property type="entry name" value="ABC_TRANSPORTER_1"/>
    <property type="match status" value="1"/>
</dbReference>
<feature type="domain" description="ABC transporter" evidence="3">
    <location>
        <begin position="6"/>
        <end position="233"/>
    </location>
</feature>
<dbReference type="InterPro" id="IPR003439">
    <property type="entry name" value="ABC_transporter-like_ATP-bd"/>
</dbReference>
<evidence type="ECO:0000259" key="3">
    <source>
        <dbReference type="PROSITE" id="PS50893"/>
    </source>
</evidence>
<dbReference type="Gene3D" id="3.40.50.300">
    <property type="entry name" value="P-loop containing nucleotide triphosphate hydrolases"/>
    <property type="match status" value="1"/>
</dbReference>
<proteinExistence type="predicted"/>
<dbReference type="PANTHER" id="PTHR43038">
    <property type="entry name" value="ATP-BINDING CASSETTE, SUB-FAMILY H, MEMBER 1"/>
    <property type="match status" value="1"/>
</dbReference>
<dbReference type="SUPFAM" id="SSF52540">
    <property type="entry name" value="P-loop containing nucleoside triphosphate hydrolases"/>
    <property type="match status" value="1"/>
</dbReference>